<dbReference type="Pfam" id="PF01068">
    <property type="entry name" value="DNA_ligase_A_M"/>
    <property type="match status" value="1"/>
</dbReference>
<dbReference type="AlphaFoldDB" id="A0A9Y2IPM9"/>
<dbReference type="GO" id="GO:0003910">
    <property type="term" value="F:DNA ligase (ATP) activity"/>
    <property type="evidence" value="ECO:0007669"/>
    <property type="project" value="InterPro"/>
</dbReference>
<organism evidence="2 3">
    <name type="scientific">Amycolatopsis carbonis</name>
    <dbReference type="NCBI Taxonomy" id="715471"/>
    <lineage>
        <taxon>Bacteria</taxon>
        <taxon>Bacillati</taxon>
        <taxon>Actinomycetota</taxon>
        <taxon>Actinomycetes</taxon>
        <taxon>Pseudonocardiales</taxon>
        <taxon>Pseudonocardiaceae</taxon>
        <taxon>Amycolatopsis</taxon>
    </lineage>
</organism>
<evidence type="ECO:0000313" key="2">
    <source>
        <dbReference type="EMBL" id="WIX83209.1"/>
    </source>
</evidence>
<dbReference type="InterPro" id="IPR012310">
    <property type="entry name" value="DNA_ligase_ATP-dep_cent"/>
</dbReference>
<dbReference type="SUPFAM" id="SSF56091">
    <property type="entry name" value="DNA ligase/mRNA capping enzyme, catalytic domain"/>
    <property type="match status" value="1"/>
</dbReference>
<dbReference type="Gene3D" id="3.30.1490.70">
    <property type="match status" value="1"/>
</dbReference>
<sequence>MPAIADGGRLRDDPKYSYEFKWDGYRSIMRVAADGTTVLTSRNNNDFTGRFPELAGALADALRGRRAVLDGEIVALDDAGRPDFGLLKNRGTNAAAVAYFVFDVPTRHALVLCDVRGFPVAGRRGCASHPLSAHVIVTVHA</sequence>
<dbReference type="GO" id="GO:0006310">
    <property type="term" value="P:DNA recombination"/>
    <property type="evidence" value="ECO:0007669"/>
    <property type="project" value="InterPro"/>
</dbReference>
<proteinExistence type="predicted"/>
<dbReference type="Gene3D" id="3.30.470.30">
    <property type="entry name" value="DNA ligase/mRNA capping enzyme"/>
    <property type="match status" value="1"/>
</dbReference>
<dbReference type="GO" id="GO:0005524">
    <property type="term" value="F:ATP binding"/>
    <property type="evidence" value="ECO:0007669"/>
    <property type="project" value="InterPro"/>
</dbReference>
<dbReference type="GO" id="GO:0006281">
    <property type="term" value="P:DNA repair"/>
    <property type="evidence" value="ECO:0007669"/>
    <property type="project" value="InterPro"/>
</dbReference>
<keyword evidence="3" id="KW-1185">Reference proteome</keyword>
<evidence type="ECO:0000313" key="3">
    <source>
        <dbReference type="Proteomes" id="UP001236014"/>
    </source>
</evidence>
<dbReference type="RefSeq" id="WP_285973763.1">
    <property type="nucleotide sequence ID" value="NZ_CP127294.1"/>
</dbReference>
<gene>
    <name evidence="2" type="ORF">QRX50_21825</name>
</gene>
<protein>
    <recommendedName>
        <fullName evidence="1">ATP-dependent DNA ligase family profile domain-containing protein</fullName>
    </recommendedName>
</protein>
<dbReference type="KEGG" id="acab:QRX50_21825"/>
<dbReference type="EMBL" id="CP127294">
    <property type="protein sequence ID" value="WIX83209.1"/>
    <property type="molecule type" value="Genomic_DNA"/>
</dbReference>
<evidence type="ECO:0000259" key="1">
    <source>
        <dbReference type="Pfam" id="PF01068"/>
    </source>
</evidence>
<dbReference type="Proteomes" id="UP001236014">
    <property type="component" value="Chromosome"/>
</dbReference>
<accession>A0A9Y2IPM9</accession>
<reference evidence="2 3" key="1">
    <citation type="submission" date="2023-06" db="EMBL/GenBank/DDBJ databases">
        <authorList>
            <person name="Oyuntsetseg B."/>
            <person name="Kim S.B."/>
        </authorList>
    </citation>
    <scope>NUCLEOTIDE SEQUENCE [LARGE SCALE GENOMIC DNA]</scope>
    <source>
        <strain evidence="2 3">2-15</strain>
    </source>
</reference>
<name>A0A9Y2IPM9_9PSEU</name>
<feature type="domain" description="ATP-dependent DNA ligase family profile" evidence="1">
    <location>
        <begin position="15"/>
        <end position="104"/>
    </location>
</feature>